<feature type="region of interest" description="Disordered" evidence="2">
    <location>
        <begin position="1289"/>
        <end position="1403"/>
    </location>
</feature>
<evidence type="ECO:0000256" key="2">
    <source>
        <dbReference type="SAM" id="MobiDB-lite"/>
    </source>
</evidence>
<feature type="coiled-coil region" evidence="1">
    <location>
        <begin position="655"/>
        <end position="890"/>
    </location>
</feature>
<sequence length="1403" mass="160559">MRSEQEQKQSWIDQYNQLASWAQEVQAQMQHKDSKISELADELQSRSTSRNTSIQMDSASAAELEEQLTGTRRDIEGFRKLLDMAKEREGNLKNELNKLVEKLEDAEEKISNMEEIKNELAQRKEEINDLNHQKMILEGILKNEQAEIERSNEQLLELNEEIEDYQRKVEQLEADRAVLTQENDHHSDNVLEINGKLEEMNATVARLRELLEQAQDEANLFKRKSQEYEEEYEIATQKLKEIETEKAEKHNQIGQLIQALKASQTEVSQAKDNERLHSEKISVLSSEITELRQQLASLEEELKQKQNLLSEAKHQCQIKDDLLQSSSSQISSEREDRLKLSVAQAHAEERVKTLTEEIDDLQGKLTEVGEALVQSNLEVSRLLQENIRVKEESARELQQSDKNAQVRLESLKKELELARDQLEQLQKMSAKEKSNQNNELQSLQGEIATREAQFEFEKKQAKIEFESEIQKLTLQISNLQSQRENFEASIARSSEKIESLELLLSQHARSLEDQQIDSSSQIEKITLKLSQKSAEMAELEENHVQVKNKSKKLLLSQKQLLTENKQLKDKVSSLTKMQQDSIAASSSVNEEKSALLSQNSEYSEVIRSQTEQLAALSTQYTEMESSKCALEKQKSKLDEELALVFERLKMGESQLLELSEKCKIYENTNAQLQSSFDADSAQRDEEKSNLLGQISLLKQENEENRRQIHAIQQERDSTVSKMRQEIEQLHLVSYESKELADRLGVLENQLQAQTSKMELEKNDFEKTRQELEVRVQTLTLQNEELLKSQQPSSTPVDPVLQSKLIELQSQNQFFEGKINELTDLIDSQKAQISYINDEKNNIQDELAQLSAAKAAADQLLSSQHAEIVRLSDEQTENAEFMDERELLTRKLAEQNDILVKLQYAITSEIGQDLQSDSSFRDDPSSPIIDRIQAAISAYFRHQQNTTIELESATESLKKLTLERDRIQKEYREVSEQLVDLQKERESSGGQFIPSQRDYFYSESSQGNQGDAGFSEALEEAIHHERQKFIGEKESLQHRVKSLEAQVNNLENLLEEADKEQSRNQSQNQSYSNNIHYEQQKQENINSNNNNFYSHQEPQENNNKNQPEEIQSFRGFEDAPSSNFFTPDTNPELKDNQFDSFEEQDTSTVQSFFKPTDEPPQEIAPTQQPTDSFAETTAEQPNFFTPNVDSSHQETQQFESSHAPAQTVFTPAENVKKELQGSSFFTPNVEEPSMPAFSQAPETVENSFFPSQSENNTGNFFVPNSSDQDKLNNNFIQEPAAAQFHPVTDSFHENQNTPSFFTPTMETPPSVQPTEPPSFFVPNSAQEPAAPPPQENFSGFLSFPEEQTSQDQMSFFKPNVEQSFDAQGQNQSSAFDSFSESTPQNSNSMVEEESSFSSASKFFS</sequence>
<feature type="compositionally biased region" description="Polar residues" evidence="2">
    <location>
        <begin position="1292"/>
        <end position="1308"/>
    </location>
</feature>
<feature type="region of interest" description="Disordered" evidence="2">
    <location>
        <begin position="1246"/>
        <end position="1270"/>
    </location>
</feature>
<dbReference type="EMBL" id="OU015568">
    <property type="protein sequence ID" value="CAG5090079.1"/>
    <property type="molecule type" value="Genomic_DNA"/>
</dbReference>
<feature type="compositionally biased region" description="Polar residues" evidence="2">
    <location>
        <begin position="45"/>
        <end position="58"/>
    </location>
</feature>
<dbReference type="Proteomes" id="UP001158576">
    <property type="component" value="Chromosome PAR"/>
</dbReference>
<gene>
    <name evidence="3" type="ORF">OKIOD_LOCUS4013</name>
</gene>
<organism evidence="3 4">
    <name type="scientific">Oikopleura dioica</name>
    <name type="common">Tunicate</name>
    <dbReference type="NCBI Taxonomy" id="34765"/>
    <lineage>
        <taxon>Eukaryota</taxon>
        <taxon>Metazoa</taxon>
        <taxon>Chordata</taxon>
        <taxon>Tunicata</taxon>
        <taxon>Appendicularia</taxon>
        <taxon>Copelata</taxon>
        <taxon>Oikopleuridae</taxon>
        <taxon>Oikopleura</taxon>
    </lineage>
</organism>
<feature type="coiled-coil region" evidence="1">
    <location>
        <begin position="344"/>
        <end position="577"/>
    </location>
</feature>
<feature type="compositionally biased region" description="Low complexity" evidence="2">
    <location>
        <begin position="1394"/>
        <end position="1403"/>
    </location>
</feature>
<evidence type="ECO:0000313" key="4">
    <source>
        <dbReference type="Proteomes" id="UP001158576"/>
    </source>
</evidence>
<proteinExistence type="predicted"/>
<feature type="compositionally biased region" description="Polar residues" evidence="2">
    <location>
        <begin position="1119"/>
        <end position="1128"/>
    </location>
</feature>
<feature type="compositionally biased region" description="Polar residues" evidence="2">
    <location>
        <begin position="1163"/>
        <end position="1208"/>
    </location>
</feature>
<dbReference type="PANTHER" id="PTHR16148">
    <property type="entry name" value="NF-KAPPA-B-REPRESSING FACTOR-RELATED"/>
    <property type="match status" value="1"/>
</dbReference>
<feature type="region of interest" description="Disordered" evidence="2">
    <location>
        <begin position="32"/>
        <end position="67"/>
    </location>
</feature>
<feature type="compositionally biased region" description="Polar residues" evidence="2">
    <location>
        <begin position="1359"/>
        <end position="1384"/>
    </location>
</feature>
<evidence type="ECO:0000256" key="1">
    <source>
        <dbReference type="SAM" id="Coils"/>
    </source>
</evidence>
<keyword evidence="4" id="KW-1185">Reference proteome</keyword>
<name>A0ABN7S6I5_OIKDI</name>
<reference evidence="3 4" key="1">
    <citation type="submission" date="2021-04" db="EMBL/GenBank/DDBJ databases">
        <authorList>
            <person name="Bliznina A."/>
        </authorList>
    </citation>
    <scope>NUCLEOTIDE SEQUENCE [LARGE SCALE GENOMIC DNA]</scope>
</reference>
<protein>
    <submittedName>
        <fullName evidence="3">Oidioi.mRNA.OKI2018_I69.PAR.g12455.t1.cds</fullName>
    </submittedName>
</protein>
<keyword evidence="1" id="KW-0175">Coiled coil</keyword>
<accession>A0ABN7S6I5</accession>
<feature type="region of interest" description="Disordered" evidence="2">
    <location>
        <begin position="1085"/>
        <end position="1234"/>
    </location>
</feature>
<feature type="coiled-coil region" evidence="1">
    <location>
        <begin position="942"/>
        <end position="983"/>
    </location>
</feature>
<feature type="coiled-coil region" evidence="1">
    <location>
        <begin position="1025"/>
        <end position="1069"/>
    </location>
</feature>
<evidence type="ECO:0000313" key="3">
    <source>
        <dbReference type="EMBL" id="CAG5090079.1"/>
    </source>
</evidence>
<dbReference type="PANTHER" id="PTHR16148:SF14">
    <property type="entry name" value="MYND-TYPE DOMAIN-CONTAINING PROTEIN"/>
    <property type="match status" value="1"/>
</dbReference>
<feature type="compositionally biased region" description="Low complexity" evidence="2">
    <location>
        <begin position="1098"/>
        <end position="1109"/>
    </location>
</feature>